<dbReference type="InterPro" id="IPR004387">
    <property type="entry name" value="Pept_M50_Zn"/>
</dbReference>
<protein>
    <submittedName>
        <fullName evidence="13">Site-2 protease family protein</fullName>
    </submittedName>
</protein>
<dbReference type="PANTHER" id="PTHR42837">
    <property type="entry name" value="REGULATOR OF SIGMA-E PROTEASE RSEP"/>
    <property type="match status" value="1"/>
</dbReference>
<dbReference type="GO" id="GO:0004222">
    <property type="term" value="F:metalloendopeptidase activity"/>
    <property type="evidence" value="ECO:0007669"/>
    <property type="project" value="InterPro"/>
</dbReference>
<keyword evidence="6" id="KW-0378">Hydrolase</keyword>
<comment type="similarity">
    <text evidence="3">Belongs to the peptidase M50B family.</text>
</comment>
<keyword evidence="9" id="KW-0482">Metalloprotease</keyword>
<sequence>MTPVISVLLFIVGILLALIGLAASIALHEVGHLVPAKLFKVRVPQYMIGFGPTLWSKRIGETEYGLKAIPLGGYISMIGMFPPKHRGEAPRDGGTGFLNTMIEEARSASNESIEPHEVDRTFYNLPVWKRLVIMAGGPLMNLVLAVILFLIVFSGFGIFQSTTTVDALAQCVVAQNQQDEVDASTCSTPSPAVAAGMQPGDEIVAIDGRTVTGWPDVSATIAASAGVPLEITVLRGGAETTLTVTPAVNTVYQRDEFTNQILEDDAGNPLTKEVGFVGFYVTQERQQMPPAYALEFTGRYIGQVGQIIISMPERVVDMWNAGFMGAERDPNGPMSVVGVGRITGEVAAEQSIPVGDRAATIIMLLASLNVALGVMNLIPLPPLDGGHIAAAIVDGLRRMFAKLFRRPPPGYFDTAKLIPVTMVVSVLLMAMTALFVYVDLVNPVRFLE</sequence>
<dbReference type="Gene3D" id="2.30.42.10">
    <property type="match status" value="1"/>
</dbReference>
<dbReference type="CDD" id="cd06163">
    <property type="entry name" value="S2P-M50_PDZ_RseP-like"/>
    <property type="match status" value="1"/>
</dbReference>
<feature type="transmembrane region" description="Helical" evidence="11">
    <location>
        <begin position="131"/>
        <end position="153"/>
    </location>
</feature>
<evidence type="ECO:0000313" key="13">
    <source>
        <dbReference type="EMBL" id="KAB1657309.1"/>
    </source>
</evidence>
<dbReference type="OrthoDB" id="9782003at2"/>
<dbReference type="SMART" id="SM00228">
    <property type="entry name" value="PDZ"/>
    <property type="match status" value="1"/>
</dbReference>
<gene>
    <name evidence="13" type="ORF">F8O01_08685</name>
</gene>
<dbReference type="GO" id="GO:0016020">
    <property type="term" value="C:membrane"/>
    <property type="evidence" value="ECO:0007669"/>
    <property type="project" value="UniProtKB-SubCell"/>
</dbReference>
<keyword evidence="14" id="KW-1185">Reference proteome</keyword>
<evidence type="ECO:0000256" key="10">
    <source>
        <dbReference type="ARBA" id="ARBA00023136"/>
    </source>
</evidence>
<evidence type="ECO:0000313" key="14">
    <source>
        <dbReference type="Proteomes" id="UP000467240"/>
    </source>
</evidence>
<keyword evidence="4 13" id="KW-0645">Protease</keyword>
<dbReference type="AlphaFoldDB" id="A0A7J5BUU2"/>
<reference evidence="13 14" key="1">
    <citation type="submission" date="2019-09" db="EMBL/GenBank/DDBJ databases">
        <title>Phylogeny of genus Pseudoclavibacter and closely related genus.</title>
        <authorList>
            <person name="Li Y."/>
        </authorList>
    </citation>
    <scope>NUCLEOTIDE SEQUENCE [LARGE SCALE GENOMIC DNA]</scope>
    <source>
        <strain evidence="13 14">DSM 23821</strain>
    </source>
</reference>
<evidence type="ECO:0000256" key="3">
    <source>
        <dbReference type="ARBA" id="ARBA00007931"/>
    </source>
</evidence>
<evidence type="ECO:0000256" key="5">
    <source>
        <dbReference type="ARBA" id="ARBA00022692"/>
    </source>
</evidence>
<dbReference type="GO" id="GO:0006508">
    <property type="term" value="P:proteolysis"/>
    <property type="evidence" value="ECO:0007669"/>
    <property type="project" value="UniProtKB-KW"/>
</dbReference>
<dbReference type="InterPro" id="IPR008915">
    <property type="entry name" value="Peptidase_M50"/>
</dbReference>
<organism evidence="13 14">
    <name type="scientific">Pseudoclavibacter chungangensis</name>
    <dbReference type="NCBI Taxonomy" id="587635"/>
    <lineage>
        <taxon>Bacteria</taxon>
        <taxon>Bacillati</taxon>
        <taxon>Actinomycetota</taxon>
        <taxon>Actinomycetes</taxon>
        <taxon>Micrococcales</taxon>
        <taxon>Microbacteriaceae</taxon>
        <taxon>Pseudoclavibacter</taxon>
    </lineage>
</organism>
<evidence type="ECO:0000259" key="12">
    <source>
        <dbReference type="SMART" id="SM00228"/>
    </source>
</evidence>
<name>A0A7J5BUU2_9MICO</name>
<keyword evidence="10 11" id="KW-0472">Membrane</keyword>
<dbReference type="Pfam" id="PF02163">
    <property type="entry name" value="Peptidase_M50"/>
    <property type="match status" value="1"/>
</dbReference>
<dbReference type="PANTHER" id="PTHR42837:SF2">
    <property type="entry name" value="MEMBRANE METALLOPROTEASE ARASP2, CHLOROPLASTIC-RELATED"/>
    <property type="match status" value="1"/>
</dbReference>
<keyword evidence="8 11" id="KW-1133">Transmembrane helix</keyword>
<evidence type="ECO:0000256" key="11">
    <source>
        <dbReference type="SAM" id="Phobius"/>
    </source>
</evidence>
<proteinExistence type="inferred from homology"/>
<dbReference type="InterPro" id="IPR001478">
    <property type="entry name" value="PDZ"/>
</dbReference>
<dbReference type="EMBL" id="WBJZ01000009">
    <property type="protein sequence ID" value="KAB1657309.1"/>
    <property type="molecule type" value="Genomic_DNA"/>
</dbReference>
<dbReference type="InterPro" id="IPR041489">
    <property type="entry name" value="PDZ_6"/>
</dbReference>
<evidence type="ECO:0000256" key="6">
    <source>
        <dbReference type="ARBA" id="ARBA00022801"/>
    </source>
</evidence>
<keyword evidence="7" id="KW-0862">Zinc</keyword>
<evidence type="ECO:0000256" key="4">
    <source>
        <dbReference type="ARBA" id="ARBA00022670"/>
    </source>
</evidence>
<evidence type="ECO:0000256" key="9">
    <source>
        <dbReference type="ARBA" id="ARBA00023049"/>
    </source>
</evidence>
<keyword evidence="5 11" id="KW-0812">Transmembrane</keyword>
<accession>A0A7J5BUU2</accession>
<dbReference type="Pfam" id="PF17820">
    <property type="entry name" value="PDZ_6"/>
    <property type="match status" value="1"/>
</dbReference>
<feature type="transmembrane region" description="Helical" evidence="11">
    <location>
        <begin position="417"/>
        <end position="438"/>
    </location>
</feature>
<feature type="transmembrane region" description="Helical" evidence="11">
    <location>
        <begin position="358"/>
        <end position="378"/>
    </location>
</feature>
<comment type="caution">
    <text evidence="13">The sequence shown here is derived from an EMBL/GenBank/DDBJ whole genome shotgun (WGS) entry which is preliminary data.</text>
</comment>
<evidence type="ECO:0000256" key="7">
    <source>
        <dbReference type="ARBA" id="ARBA00022833"/>
    </source>
</evidence>
<dbReference type="SUPFAM" id="SSF50156">
    <property type="entry name" value="PDZ domain-like"/>
    <property type="match status" value="1"/>
</dbReference>
<evidence type="ECO:0000256" key="1">
    <source>
        <dbReference type="ARBA" id="ARBA00001947"/>
    </source>
</evidence>
<evidence type="ECO:0000256" key="2">
    <source>
        <dbReference type="ARBA" id="ARBA00004141"/>
    </source>
</evidence>
<comment type="cofactor">
    <cofactor evidence="1">
        <name>Zn(2+)</name>
        <dbReference type="ChEBI" id="CHEBI:29105"/>
    </cofactor>
</comment>
<evidence type="ECO:0000256" key="8">
    <source>
        <dbReference type="ARBA" id="ARBA00022989"/>
    </source>
</evidence>
<dbReference type="InterPro" id="IPR036034">
    <property type="entry name" value="PDZ_sf"/>
</dbReference>
<feature type="domain" description="PDZ" evidence="12">
    <location>
        <begin position="154"/>
        <end position="237"/>
    </location>
</feature>
<dbReference type="CDD" id="cd23081">
    <property type="entry name" value="cpPDZ_EcRseP-like"/>
    <property type="match status" value="1"/>
</dbReference>
<dbReference type="Proteomes" id="UP000467240">
    <property type="component" value="Unassembled WGS sequence"/>
</dbReference>
<comment type="subcellular location">
    <subcellularLocation>
        <location evidence="2">Membrane</location>
        <topology evidence="2">Multi-pass membrane protein</topology>
    </subcellularLocation>
</comment>